<feature type="transmembrane region" description="Helical" evidence="9">
    <location>
        <begin position="165"/>
        <end position="183"/>
    </location>
</feature>
<keyword evidence="7 9" id="KW-1133">Transmembrane helix</keyword>
<feature type="transmembrane region" description="Helical" evidence="9">
    <location>
        <begin position="141"/>
        <end position="158"/>
    </location>
</feature>
<dbReference type="STRING" id="1742972.COMA1_30315"/>
<dbReference type="PANTHER" id="PTHR30578">
    <property type="entry name" value="ELECTRON TRANSPORT COMPLEX PROTEIN RNFD"/>
    <property type="match status" value="1"/>
</dbReference>
<feature type="transmembrane region" description="Helical" evidence="9">
    <location>
        <begin position="189"/>
        <end position="208"/>
    </location>
</feature>
<dbReference type="Pfam" id="PF03116">
    <property type="entry name" value="NQR2_RnfD_RnfE"/>
    <property type="match status" value="1"/>
</dbReference>
<keyword evidence="6" id="KW-1278">Translocase</keyword>
<keyword evidence="11" id="KW-1185">Reference proteome</keyword>
<evidence type="ECO:0000313" key="10">
    <source>
        <dbReference type="EMBL" id="CUS36920.1"/>
    </source>
</evidence>
<dbReference type="OrthoDB" id="9786134at2"/>
<evidence type="ECO:0000256" key="4">
    <source>
        <dbReference type="ARBA" id="ARBA00022643"/>
    </source>
</evidence>
<feature type="transmembrane region" description="Helical" evidence="9">
    <location>
        <begin position="220"/>
        <end position="240"/>
    </location>
</feature>
<evidence type="ECO:0000256" key="3">
    <source>
        <dbReference type="ARBA" id="ARBA00022630"/>
    </source>
</evidence>
<dbReference type="Proteomes" id="UP000199032">
    <property type="component" value="Unassembled WGS sequence"/>
</dbReference>
<keyword evidence="5 9" id="KW-0812">Transmembrane</keyword>
<sequence>MGQETSWNQPNKPTFCRDPRLFQIASLLSLLFYGLFFLHFDIPICQIVITLGTAQLTQYVGTRYFYLPSFDPKSALISSLSLCLLLRTNDFAVAALAAIIAIGSKFILRWKDKHVFNPTNLALAVMLSFGLGWISPGQWGQVAWFGFLIACLGLLVVTRAARADVTLAFLTFYVGLLFARALWLGDPLAIPLHQIESGALLIFSFFMISDPKTTPDSRTGRIIFALFVALTALYVQLHFFKPNGPLWGLIACSPLVPLLDRMFPGTHYDWAKPTSGKSPVMNPLFGSPIPVLTKEVI</sequence>
<dbReference type="GO" id="GO:0055085">
    <property type="term" value="P:transmembrane transport"/>
    <property type="evidence" value="ECO:0007669"/>
    <property type="project" value="InterPro"/>
</dbReference>
<feature type="transmembrane region" description="Helical" evidence="9">
    <location>
        <begin position="115"/>
        <end position="135"/>
    </location>
</feature>
<evidence type="ECO:0000313" key="11">
    <source>
        <dbReference type="Proteomes" id="UP000199032"/>
    </source>
</evidence>
<dbReference type="EMBL" id="CZQA01000009">
    <property type="protein sequence ID" value="CUS36920.1"/>
    <property type="molecule type" value="Genomic_DNA"/>
</dbReference>
<dbReference type="PANTHER" id="PTHR30578:SF0">
    <property type="entry name" value="ION-TRANSLOCATING OXIDOREDUCTASE COMPLEX SUBUNIT D"/>
    <property type="match status" value="1"/>
</dbReference>
<keyword evidence="4" id="KW-0288">FMN</keyword>
<keyword evidence="3" id="KW-0285">Flavoprotein</keyword>
<dbReference type="RefSeq" id="WP_090749442.1">
    <property type="nucleotide sequence ID" value="NZ_CZQA01000009.1"/>
</dbReference>
<evidence type="ECO:0000256" key="7">
    <source>
        <dbReference type="ARBA" id="ARBA00022989"/>
    </source>
</evidence>
<evidence type="ECO:0000256" key="8">
    <source>
        <dbReference type="ARBA" id="ARBA00023136"/>
    </source>
</evidence>
<accession>A0A0S4LK51</accession>
<keyword evidence="8 9" id="KW-0472">Membrane</keyword>
<reference evidence="10 11" key="1">
    <citation type="submission" date="2015-10" db="EMBL/GenBank/DDBJ databases">
        <authorList>
            <person name="Gilbert D.G."/>
        </authorList>
    </citation>
    <scope>NUCLEOTIDE SEQUENCE [LARGE SCALE GENOMIC DNA]</scope>
    <source>
        <strain evidence="10">COMA1</strain>
    </source>
</reference>
<gene>
    <name evidence="10" type="ORF">COMA1_30315</name>
</gene>
<evidence type="ECO:0000256" key="1">
    <source>
        <dbReference type="ARBA" id="ARBA00022448"/>
    </source>
</evidence>
<dbReference type="AlphaFoldDB" id="A0A0S4LK51"/>
<feature type="transmembrane region" description="Helical" evidence="9">
    <location>
        <begin position="21"/>
        <end position="40"/>
    </location>
</feature>
<keyword evidence="1" id="KW-0813">Transport</keyword>
<keyword evidence="2" id="KW-0597">Phosphoprotein</keyword>
<feature type="transmembrane region" description="Helical" evidence="9">
    <location>
        <begin position="91"/>
        <end position="108"/>
    </location>
</feature>
<evidence type="ECO:0000256" key="6">
    <source>
        <dbReference type="ARBA" id="ARBA00022967"/>
    </source>
</evidence>
<name>A0A0S4LK51_9BACT</name>
<protein>
    <submittedName>
        <fullName evidence="10">Uncharacterized protein</fullName>
    </submittedName>
</protein>
<evidence type="ECO:0000256" key="9">
    <source>
        <dbReference type="SAM" id="Phobius"/>
    </source>
</evidence>
<evidence type="ECO:0000256" key="5">
    <source>
        <dbReference type="ARBA" id="ARBA00022692"/>
    </source>
</evidence>
<organism evidence="10 11">
    <name type="scientific">Candidatus Nitrospira nitrosa</name>
    <dbReference type="NCBI Taxonomy" id="1742972"/>
    <lineage>
        <taxon>Bacteria</taxon>
        <taxon>Pseudomonadati</taxon>
        <taxon>Nitrospirota</taxon>
        <taxon>Nitrospiria</taxon>
        <taxon>Nitrospirales</taxon>
        <taxon>Nitrospiraceae</taxon>
        <taxon>Nitrospira</taxon>
    </lineage>
</organism>
<dbReference type="InterPro" id="IPR004338">
    <property type="entry name" value="NqrB/RnfD"/>
</dbReference>
<proteinExistence type="predicted"/>
<dbReference type="GO" id="GO:0005886">
    <property type="term" value="C:plasma membrane"/>
    <property type="evidence" value="ECO:0007669"/>
    <property type="project" value="TreeGrafter"/>
</dbReference>
<evidence type="ECO:0000256" key="2">
    <source>
        <dbReference type="ARBA" id="ARBA00022553"/>
    </source>
</evidence>